<comment type="function">
    <text evidence="7">Catalyzes the NADPH-dependent reduction of L-glutamate 5-phosphate into L-glutamate 5-semialdehyde and phosphate. The product spontaneously undergoes cyclization to form 1-pyrroline-5-carboxylate.</text>
</comment>
<keyword evidence="10" id="KW-1185">Reference proteome</keyword>
<dbReference type="Pfam" id="PF00171">
    <property type="entry name" value="Aldedh"/>
    <property type="match status" value="1"/>
</dbReference>
<evidence type="ECO:0000256" key="7">
    <source>
        <dbReference type="HAMAP-Rule" id="MF_00412"/>
    </source>
</evidence>
<dbReference type="GO" id="GO:0050661">
    <property type="term" value="F:NADP binding"/>
    <property type="evidence" value="ECO:0007669"/>
    <property type="project" value="InterPro"/>
</dbReference>
<proteinExistence type="inferred from homology"/>
<accession>A0A8J6Q1U1</accession>
<dbReference type="GO" id="GO:0004350">
    <property type="term" value="F:glutamate-5-semialdehyde dehydrogenase activity"/>
    <property type="evidence" value="ECO:0007669"/>
    <property type="project" value="UniProtKB-UniRule"/>
</dbReference>
<evidence type="ECO:0000256" key="4">
    <source>
        <dbReference type="ARBA" id="ARBA00022857"/>
    </source>
</evidence>
<dbReference type="CDD" id="cd07079">
    <property type="entry name" value="ALDH_F18-19_ProA-GPR"/>
    <property type="match status" value="1"/>
</dbReference>
<dbReference type="EMBL" id="JACVXD010000006">
    <property type="protein sequence ID" value="MBD0824640.1"/>
    <property type="molecule type" value="Genomic_DNA"/>
</dbReference>
<dbReference type="HAMAP" id="MF_00412">
    <property type="entry name" value="ProA"/>
    <property type="match status" value="1"/>
</dbReference>
<dbReference type="InterPro" id="IPR012134">
    <property type="entry name" value="Glu-5-SA_DH"/>
</dbReference>
<evidence type="ECO:0000256" key="1">
    <source>
        <dbReference type="ARBA" id="ARBA00004985"/>
    </source>
</evidence>
<comment type="similarity">
    <text evidence="7">Belongs to the gamma-glutamyl phosphate reductase family.</text>
</comment>
<dbReference type="InterPro" id="IPR016162">
    <property type="entry name" value="Ald_DH_N"/>
</dbReference>
<evidence type="ECO:0000256" key="2">
    <source>
        <dbReference type="ARBA" id="ARBA00022605"/>
    </source>
</evidence>
<keyword evidence="5 7" id="KW-0560">Oxidoreductase</keyword>
<organism evidence="9 10">
    <name type="scientific">Aestuariibaculum marinum</name>
    <dbReference type="NCBI Taxonomy" id="2683592"/>
    <lineage>
        <taxon>Bacteria</taxon>
        <taxon>Pseudomonadati</taxon>
        <taxon>Bacteroidota</taxon>
        <taxon>Flavobacteriia</taxon>
        <taxon>Flavobacteriales</taxon>
        <taxon>Flavobacteriaceae</taxon>
    </lineage>
</organism>
<dbReference type="Gene3D" id="3.40.309.10">
    <property type="entry name" value="Aldehyde Dehydrogenase, Chain A, domain 2"/>
    <property type="match status" value="1"/>
</dbReference>
<dbReference type="InterPro" id="IPR016163">
    <property type="entry name" value="Ald_DH_C"/>
</dbReference>
<comment type="caution">
    <text evidence="9">The sequence shown here is derived from an EMBL/GenBank/DDBJ whole genome shotgun (WGS) entry which is preliminary data.</text>
</comment>
<dbReference type="NCBIfam" id="NF001221">
    <property type="entry name" value="PRK00197.1"/>
    <property type="match status" value="1"/>
</dbReference>
<dbReference type="RefSeq" id="WP_188223937.1">
    <property type="nucleotide sequence ID" value="NZ_JACVXD010000006.1"/>
</dbReference>
<name>A0A8J6Q1U1_9FLAO</name>
<protein>
    <recommendedName>
        <fullName evidence="7">Gamma-glutamyl phosphate reductase</fullName>
        <shortName evidence="7">GPR</shortName>
        <ecNumber evidence="7">1.2.1.41</ecNumber>
    </recommendedName>
    <alternativeName>
        <fullName evidence="7">Glutamate-5-semialdehyde dehydrogenase</fullName>
    </alternativeName>
    <alternativeName>
        <fullName evidence="7">Glutamyl-gamma-semialdehyde dehydrogenase</fullName>
        <shortName evidence="7">GSA dehydrogenase</shortName>
    </alternativeName>
</protein>
<reference evidence="9 10" key="1">
    <citation type="journal article" date="2018" name="J. Microbiol.">
        <title>Aestuariibaculum marinum sp. nov., a marine bacterium isolated from seawater in South Korea.</title>
        <authorList>
            <person name="Choi J."/>
            <person name="Lee D."/>
            <person name="Jang J.H."/>
            <person name="Cha S."/>
            <person name="Seo T."/>
        </authorList>
    </citation>
    <scope>NUCLEOTIDE SEQUENCE [LARGE SCALE GENOMIC DNA]</scope>
    <source>
        <strain evidence="9 10">IP7</strain>
    </source>
</reference>
<dbReference type="Gene3D" id="3.40.605.10">
    <property type="entry name" value="Aldehyde Dehydrogenase, Chain A, domain 1"/>
    <property type="match status" value="1"/>
</dbReference>
<dbReference type="PANTHER" id="PTHR11063">
    <property type="entry name" value="GLUTAMATE SEMIALDEHYDE DEHYDROGENASE"/>
    <property type="match status" value="1"/>
</dbReference>
<keyword evidence="7" id="KW-0963">Cytoplasm</keyword>
<comment type="pathway">
    <text evidence="1 7">Amino-acid biosynthesis; L-proline biosynthesis; L-glutamate 5-semialdehyde from L-glutamate: step 2/2.</text>
</comment>
<sequence length="398" mass="44258">MNTLLSIETRNAVLLKMAELLEKERAAIIEINKGDLEAYKGDDISMYDRLKVNDAKVDEMIASVTHLASQEDPVGVERFSFKHDNGMQVYNKTASFGTVLIIYESRPDVTVEAAGIAFKSGNKILLKGGKESTNSNLKIVDLWHEALKVNGASTEWVEYLQFNRTETQEFLEKPTQKVDLIVPRGGERLIAFVKKHATCPVIISGRGNNFVYVHKEADLDIALKVIINAKTAKISACNALDKVLIDVNLQNKEHFIKSLISELKKFDVQILGDENVVKFEGVETIESDEIWYQEFLDFKIAIAEIGSTQDAIAMINKYSGGHSSSIITTNEDEAKVFMENVDTAAVYHNASTRFTDGGQLGLGGELAISTDKLHQRGPIGLQHLVTNKWYVHGNGQIR</sequence>
<evidence type="ECO:0000313" key="9">
    <source>
        <dbReference type="EMBL" id="MBD0824640.1"/>
    </source>
</evidence>
<comment type="subcellular location">
    <subcellularLocation>
        <location evidence="7">Cytoplasm</location>
    </subcellularLocation>
</comment>
<evidence type="ECO:0000313" key="10">
    <source>
        <dbReference type="Proteomes" id="UP000621516"/>
    </source>
</evidence>
<dbReference type="PANTHER" id="PTHR11063:SF8">
    <property type="entry name" value="DELTA-1-PYRROLINE-5-CARBOXYLATE SYNTHASE"/>
    <property type="match status" value="1"/>
</dbReference>
<dbReference type="InterPro" id="IPR016161">
    <property type="entry name" value="Ald_DH/histidinol_DH"/>
</dbReference>
<comment type="catalytic activity">
    <reaction evidence="6 7">
        <text>L-glutamate 5-semialdehyde + phosphate + NADP(+) = L-glutamyl 5-phosphate + NADPH + H(+)</text>
        <dbReference type="Rhea" id="RHEA:19541"/>
        <dbReference type="ChEBI" id="CHEBI:15378"/>
        <dbReference type="ChEBI" id="CHEBI:43474"/>
        <dbReference type="ChEBI" id="CHEBI:57783"/>
        <dbReference type="ChEBI" id="CHEBI:58066"/>
        <dbReference type="ChEBI" id="CHEBI:58274"/>
        <dbReference type="ChEBI" id="CHEBI:58349"/>
        <dbReference type="EC" id="1.2.1.41"/>
    </reaction>
</comment>
<dbReference type="AlphaFoldDB" id="A0A8J6Q1U1"/>
<dbReference type="SUPFAM" id="SSF53720">
    <property type="entry name" value="ALDH-like"/>
    <property type="match status" value="1"/>
</dbReference>
<keyword evidence="2 7" id="KW-0028">Amino-acid biosynthesis</keyword>
<dbReference type="UniPathway" id="UPA00098">
    <property type="reaction ID" value="UER00360"/>
</dbReference>
<dbReference type="GO" id="GO:0055129">
    <property type="term" value="P:L-proline biosynthetic process"/>
    <property type="evidence" value="ECO:0007669"/>
    <property type="project" value="UniProtKB-UniRule"/>
</dbReference>
<dbReference type="NCBIfam" id="TIGR00407">
    <property type="entry name" value="proA"/>
    <property type="match status" value="1"/>
</dbReference>
<evidence type="ECO:0000259" key="8">
    <source>
        <dbReference type="Pfam" id="PF00171"/>
    </source>
</evidence>
<dbReference type="GO" id="GO:0005737">
    <property type="term" value="C:cytoplasm"/>
    <property type="evidence" value="ECO:0007669"/>
    <property type="project" value="UniProtKB-SubCell"/>
</dbReference>
<gene>
    <name evidence="7" type="primary">proA</name>
    <name evidence="9" type="ORF">ICJ85_11505</name>
</gene>
<dbReference type="Proteomes" id="UP000621516">
    <property type="component" value="Unassembled WGS sequence"/>
</dbReference>
<evidence type="ECO:0000256" key="6">
    <source>
        <dbReference type="ARBA" id="ARBA00049024"/>
    </source>
</evidence>
<keyword evidence="3 7" id="KW-0641">Proline biosynthesis</keyword>
<dbReference type="InterPro" id="IPR015590">
    <property type="entry name" value="Aldehyde_DH_dom"/>
</dbReference>
<dbReference type="InterPro" id="IPR000965">
    <property type="entry name" value="GPR_dom"/>
</dbReference>
<evidence type="ECO:0000256" key="3">
    <source>
        <dbReference type="ARBA" id="ARBA00022650"/>
    </source>
</evidence>
<dbReference type="EC" id="1.2.1.41" evidence="7"/>
<evidence type="ECO:0000256" key="5">
    <source>
        <dbReference type="ARBA" id="ARBA00023002"/>
    </source>
</evidence>
<dbReference type="PIRSF" id="PIRSF000151">
    <property type="entry name" value="GPR"/>
    <property type="match status" value="1"/>
</dbReference>
<keyword evidence="4 7" id="KW-0521">NADP</keyword>
<feature type="domain" description="Aldehyde dehydrogenase" evidence="8">
    <location>
        <begin position="5"/>
        <end position="269"/>
    </location>
</feature>